<dbReference type="SUPFAM" id="SSF51045">
    <property type="entry name" value="WW domain"/>
    <property type="match status" value="1"/>
</dbReference>
<proteinExistence type="predicted"/>
<protein>
    <recommendedName>
        <fullName evidence="2">WW domain-containing protein</fullName>
    </recommendedName>
</protein>
<dbReference type="SMART" id="SM00456">
    <property type="entry name" value="WW"/>
    <property type="match status" value="1"/>
</dbReference>
<accession>A0A835Z5F1</accession>
<dbReference type="CDD" id="cd00201">
    <property type="entry name" value="WW"/>
    <property type="match status" value="1"/>
</dbReference>
<dbReference type="Gene3D" id="3.30.1470.10">
    <property type="entry name" value="Photosystem I PsaD, reaction center subunit II"/>
    <property type="match status" value="1"/>
</dbReference>
<name>A0A835Z5F1_9STRA</name>
<dbReference type="PANTHER" id="PTHR21715">
    <property type="entry name" value="RH04127P"/>
    <property type="match status" value="1"/>
</dbReference>
<dbReference type="Pfam" id="PF00397">
    <property type="entry name" value="WW"/>
    <property type="match status" value="1"/>
</dbReference>
<dbReference type="OrthoDB" id="6344460at2759"/>
<comment type="caution">
    <text evidence="3">The sequence shown here is derived from an EMBL/GenBank/DDBJ whole genome shotgun (WGS) entry which is preliminary data.</text>
</comment>
<feature type="domain" description="WW" evidence="2">
    <location>
        <begin position="78"/>
        <end position="112"/>
    </location>
</feature>
<evidence type="ECO:0000259" key="2">
    <source>
        <dbReference type="PROSITE" id="PS50020"/>
    </source>
</evidence>
<feature type="region of interest" description="Disordered" evidence="1">
    <location>
        <begin position="1"/>
        <end position="33"/>
    </location>
</feature>
<evidence type="ECO:0000313" key="3">
    <source>
        <dbReference type="EMBL" id="KAG5187952.1"/>
    </source>
</evidence>
<dbReference type="InterPro" id="IPR053233">
    <property type="entry name" value="ABRA-related"/>
</dbReference>
<sequence length="123" mass="13627">MSAAAAAAGGGPGGDGSSNRPAPGGAGSVQGDSIILEEEIDPNYVPTEEEVMEYAKWLGMDLDKDRGMFWIAKEGLKAPLPEHWKPCKTVDTEEIYYFNFLTGDSTWDHPCDDYYRKLYEEEK</sequence>
<dbReference type="EMBL" id="JAFCMP010000079">
    <property type="protein sequence ID" value="KAG5187952.1"/>
    <property type="molecule type" value="Genomic_DNA"/>
</dbReference>
<dbReference type="Proteomes" id="UP000664859">
    <property type="component" value="Unassembled WGS sequence"/>
</dbReference>
<evidence type="ECO:0000313" key="4">
    <source>
        <dbReference type="Proteomes" id="UP000664859"/>
    </source>
</evidence>
<dbReference type="InterPro" id="IPR036020">
    <property type="entry name" value="WW_dom_sf"/>
</dbReference>
<dbReference type="InterPro" id="IPR001202">
    <property type="entry name" value="WW_dom"/>
</dbReference>
<dbReference type="AlphaFoldDB" id="A0A835Z5F1"/>
<gene>
    <name evidence="3" type="ORF">JKP88DRAFT_161515</name>
</gene>
<dbReference type="PANTHER" id="PTHR21715:SF0">
    <property type="entry name" value="RH04127P"/>
    <property type="match status" value="1"/>
</dbReference>
<evidence type="ECO:0000256" key="1">
    <source>
        <dbReference type="SAM" id="MobiDB-lite"/>
    </source>
</evidence>
<organism evidence="3 4">
    <name type="scientific">Tribonema minus</name>
    <dbReference type="NCBI Taxonomy" id="303371"/>
    <lineage>
        <taxon>Eukaryota</taxon>
        <taxon>Sar</taxon>
        <taxon>Stramenopiles</taxon>
        <taxon>Ochrophyta</taxon>
        <taxon>PX clade</taxon>
        <taxon>Xanthophyceae</taxon>
        <taxon>Tribonematales</taxon>
        <taxon>Tribonemataceae</taxon>
        <taxon>Tribonema</taxon>
    </lineage>
</organism>
<dbReference type="PROSITE" id="PS01159">
    <property type="entry name" value="WW_DOMAIN_1"/>
    <property type="match status" value="1"/>
</dbReference>
<feature type="non-terminal residue" evidence="3">
    <location>
        <position position="123"/>
    </location>
</feature>
<dbReference type="PROSITE" id="PS50020">
    <property type="entry name" value="WW_DOMAIN_2"/>
    <property type="match status" value="1"/>
</dbReference>
<reference evidence="3" key="1">
    <citation type="submission" date="2021-02" db="EMBL/GenBank/DDBJ databases">
        <title>First Annotated Genome of the Yellow-green Alga Tribonema minus.</title>
        <authorList>
            <person name="Mahan K.M."/>
        </authorList>
    </citation>
    <scope>NUCLEOTIDE SEQUENCE</scope>
    <source>
        <strain evidence="3">UTEX B ZZ1240</strain>
    </source>
</reference>
<keyword evidence="4" id="KW-1185">Reference proteome</keyword>